<gene>
    <name evidence="1" type="ORF">ROHU_002701</name>
</gene>
<organism evidence="1 2">
    <name type="scientific">Labeo rohita</name>
    <name type="common">Indian major carp</name>
    <name type="synonym">Cyprinus rohita</name>
    <dbReference type="NCBI Taxonomy" id="84645"/>
    <lineage>
        <taxon>Eukaryota</taxon>
        <taxon>Metazoa</taxon>
        <taxon>Chordata</taxon>
        <taxon>Craniata</taxon>
        <taxon>Vertebrata</taxon>
        <taxon>Euteleostomi</taxon>
        <taxon>Actinopterygii</taxon>
        <taxon>Neopterygii</taxon>
        <taxon>Teleostei</taxon>
        <taxon>Ostariophysi</taxon>
        <taxon>Cypriniformes</taxon>
        <taxon>Cyprinidae</taxon>
        <taxon>Labeoninae</taxon>
        <taxon>Labeonini</taxon>
        <taxon>Labeo</taxon>
    </lineage>
</organism>
<dbReference type="AlphaFoldDB" id="A0A498NY79"/>
<sequence>MVSAQQNAFSILGIDHTYYYYRTCISFFPNSITTNNKGNIFNTNFFYKCNNNRAKNFFPNSITTNNKGNIFNTNFFYKCNNNRAKK</sequence>
<protein>
    <submittedName>
        <fullName evidence="1">Uncharacterized protein</fullName>
    </submittedName>
</protein>
<reference evidence="1 2" key="1">
    <citation type="submission" date="2018-03" db="EMBL/GenBank/DDBJ databases">
        <title>Draft genome sequence of Rohu Carp (Labeo rohita).</title>
        <authorList>
            <person name="Das P."/>
            <person name="Kushwaha B."/>
            <person name="Joshi C.G."/>
            <person name="Kumar D."/>
            <person name="Nagpure N.S."/>
            <person name="Sahoo L."/>
            <person name="Das S.P."/>
            <person name="Bit A."/>
            <person name="Patnaik S."/>
            <person name="Meher P.K."/>
            <person name="Jayasankar P."/>
            <person name="Koringa P.G."/>
            <person name="Patel N.V."/>
            <person name="Hinsu A.T."/>
            <person name="Kumar R."/>
            <person name="Pandey M."/>
            <person name="Agarwal S."/>
            <person name="Srivastava S."/>
            <person name="Singh M."/>
            <person name="Iquebal M.A."/>
            <person name="Jaiswal S."/>
            <person name="Angadi U.B."/>
            <person name="Kumar N."/>
            <person name="Raza M."/>
            <person name="Shah T.M."/>
            <person name="Rai A."/>
            <person name="Jena J.K."/>
        </authorList>
    </citation>
    <scope>NUCLEOTIDE SEQUENCE [LARGE SCALE GENOMIC DNA]</scope>
    <source>
        <strain evidence="1">DASCIFA01</strain>
        <tissue evidence="1">Testis</tissue>
    </source>
</reference>
<evidence type="ECO:0000313" key="1">
    <source>
        <dbReference type="EMBL" id="RXN36728.1"/>
    </source>
</evidence>
<dbReference type="Proteomes" id="UP000290572">
    <property type="component" value="Unassembled WGS sequence"/>
</dbReference>
<dbReference type="EMBL" id="QBIY01007211">
    <property type="protein sequence ID" value="RXN36728.1"/>
    <property type="molecule type" value="Genomic_DNA"/>
</dbReference>
<proteinExistence type="predicted"/>
<keyword evidence="2" id="KW-1185">Reference proteome</keyword>
<accession>A0A498NY79</accession>
<evidence type="ECO:0000313" key="2">
    <source>
        <dbReference type="Proteomes" id="UP000290572"/>
    </source>
</evidence>
<name>A0A498NY79_LABRO</name>
<comment type="caution">
    <text evidence="1">The sequence shown here is derived from an EMBL/GenBank/DDBJ whole genome shotgun (WGS) entry which is preliminary data.</text>
</comment>